<keyword evidence="3" id="KW-0805">Transcription regulation</keyword>
<sequence>MSDDSSEGEWVDIDGEYDELIATTAGEIAEGWEGTSHNEAQGLRNFSRQMTSDPACPSSQTAIQNIADYLSLHNTSSQHVSQPLEDLSKRRWAKRFDLEEYSKPVTTALHDTFYKTAYLPCTCARNDRPVCLSEAYLCALRLEGNPHVPGDDNYFFFDSVIARKNDESYRWTPIQFQLPRRTKERTREDLPPGPPDIENETSKRQDSLGVLNDFCTILGWNITCFRIYITKTGATQHFCHGVEEVFSTIFPEKGRPLFLFTALKEGKLSARHKIFLAFIISKAFWQYYDSDWMNVEWSVETIQLLQTSNPESETPFLKIKSTTSDGLMKRKLESQNTSEGIPQLHRYPYILNLGLLLVQLGSITPETTIFAEMTTNSTGAENNDICVSCCTKISEDNVWPTIEIPAKHKLRYRHIVEECLPTPSEIPKALFDVQLDAAGRRAALRDYVVRPLFELFQDMSNPDTKEFQPPRVTLSHRLPVLQAEDVANKASKNPSDLAWDWLNNITHSWLHNHISSQITKFKRPKIAIIDTGFDGQARFVDRKLMLRLNMVPTAEMKYNWKDFWECEVEPQDNDGHGTSMLSLLHRMAPFADVCVARIAGKDEDMRRDPEKTSDNLAKAILWAVEEQEADIVSLSLGWEQEQQVDRHRVISNAISHALSHRNQNLLIFAAASNRGGSKRELFPAKHPTIFSIRGTNTRGEHEEFNPSLPKRGEKVFGTLGLEVPASNRGRPKPHYSHRSGTSVATAIAAGFAAIIIGYINIHDNEGRWDNIRIPRSRKKRKCSTVASTAQNHRRTSRSPPSPADVSRIERAAAPQPSNFSHSVRILVDQSTTHTPIAYTAVADEPLNQRSGLQTATPPRWTQSGPEAFFSWTAPLPARHVTSNGELDQPFNPLATESQVPSYGFEVPPRSVRQDLTNGFLEYCNPWLPIVEHADLANLARIEQQSASMLLAQALWFAASCIDPSSTAPSQFYQRARALFWSCGETDPFVAVKAALMLMSHDWQGPGHVTFDSSELWLHVAVTMAYRIKLHRDPPPGSKSGIRRRLWWTIVAQDSLMSLLYARPRAVNLMDSDVRALDDVDFVDSQADPAAFSLYMDICKVLGDLVECYRRGFMSNVHRSSLENSLHLWRLRLCQYESVDADRDISQATDQSLVFRQLKLPYLTALVLFSKSQRTPSTLKCSSASNLRISATASIAASLSAGIFKSILEHDEIQYLGPVFTIYAYSASMALLRLWAYPKLWQAAQPDLQTLREALLSLARHDSEMADAAKALDNAVESLKTTRQHRPADLPRVSDQALCLKLLETMSPAGCQLWSHIAELVDDSRSMGAERTLNSLAGGEARAENATVSQSQRADCFPDCLLSSHEFAYHQFEDWILHDG</sequence>
<feature type="region of interest" description="Disordered" evidence="9">
    <location>
        <begin position="772"/>
        <end position="805"/>
    </location>
</feature>
<dbReference type="SUPFAM" id="SSF52743">
    <property type="entry name" value="Subtilisin-like"/>
    <property type="match status" value="1"/>
</dbReference>
<dbReference type="VEuPathDB" id="FungiDB:PV07_12308"/>
<evidence type="ECO:0000259" key="10">
    <source>
        <dbReference type="SMART" id="SM00906"/>
    </source>
</evidence>
<dbReference type="CDD" id="cd12148">
    <property type="entry name" value="fungal_TF_MHR"/>
    <property type="match status" value="1"/>
</dbReference>
<keyword evidence="8" id="KW-0720">Serine protease</keyword>
<dbReference type="GO" id="GO:0003677">
    <property type="term" value="F:DNA binding"/>
    <property type="evidence" value="ECO:0007669"/>
    <property type="project" value="UniProtKB-KW"/>
</dbReference>
<dbReference type="GO" id="GO:0006351">
    <property type="term" value="P:DNA-templated transcription"/>
    <property type="evidence" value="ECO:0007669"/>
    <property type="project" value="InterPro"/>
</dbReference>
<dbReference type="SMART" id="SM00906">
    <property type="entry name" value="Fungal_trans"/>
    <property type="match status" value="1"/>
</dbReference>
<dbReference type="CDD" id="cd00306">
    <property type="entry name" value="Peptidases_S8_S53"/>
    <property type="match status" value="1"/>
</dbReference>
<evidence type="ECO:0000256" key="6">
    <source>
        <dbReference type="ARBA" id="ARBA00023163"/>
    </source>
</evidence>
<dbReference type="PROSITE" id="PS51892">
    <property type="entry name" value="SUBTILASE"/>
    <property type="match status" value="1"/>
</dbReference>
<dbReference type="InterPro" id="IPR052073">
    <property type="entry name" value="Amide_Lactam_Regulators"/>
</dbReference>
<dbReference type="HOGENOM" id="CLU_255717_0_0_1"/>
<dbReference type="InterPro" id="IPR056002">
    <property type="entry name" value="DUF7580"/>
</dbReference>
<keyword evidence="6" id="KW-0804">Transcription</keyword>
<accession>A0A0D1Z462</accession>
<evidence type="ECO:0000256" key="1">
    <source>
        <dbReference type="ARBA" id="ARBA00022729"/>
    </source>
</evidence>
<gene>
    <name evidence="11" type="ORF">PV07_12308</name>
</gene>
<proteinExistence type="inferred from homology"/>
<evidence type="ECO:0000256" key="7">
    <source>
        <dbReference type="ARBA" id="ARBA00023242"/>
    </source>
</evidence>
<dbReference type="Gene3D" id="3.40.50.200">
    <property type="entry name" value="Peptidase S8/S53 domain"/>
    <property type="match status" value="1"/>
</dbReference>
<dbReference type="PANTHER" id="PTHR47171:SF2">
    <property type="entry name" value="TRANSCRIPTION FACTOR, PUTATIVE-RELATED"/>
    <property type="match status" value="1"/>
</dbReference>
<dbReference type="OrthoDB" id="10251155at2759"/>
<dbReference type="Pfam" id="PF04082">
    <property type="entry name" value="Fungal_trans"/>
    <property type="match status" value="1"/>
</dbReference>
<dbReference type="Proteomes" id="UP000054466">
    <property type="component" value="Unassembled WGS sequence"/>
</dbReference>
<dbReference type="RefSeq" id="XP_016242637.1">
    <property type="nucleotide sequence ID" value="XM_016399825.1"/>
</dbReference>
<keyword evidence="7" id="KW-0539">Nucleus</keyword>
<feature type="region of interest" description="Disordered" evidence="9">
    <location>
        <begin position="180"/>
        <end position="202"/>
    </location>
</feature>
<evidence type="ECO:0000313" key="12">
    <source>
        <dbReference type="Proteomes" id="UP000054466"/>
    </source>
</evidence>
<evidence type="ECO:0000256" key="5">
    <source>
        <dbReference type="ARBA" id="ARBA00023145"/>
    </source>
</evidence>
<evidence type="ECO:0000256" key="8">
    <source>
        <dbReference type="PROSITE-ProRule" id="PRU01240"/>
    </source>
</evidence>
<dbReference type="InterPro" id="IPR007219">
    <property type="entry name" value="XnlR_reg_dom"/>
</dbReference>
<dbReference type="Pfam" id="PF24476">
    <property type="entry name" value="DUF7580"/>
    <property type="match status" value="1"/>
</dbReference>
<dbReference type="Pfam" id="PF00082">
    <property type="entry name" value="Peptidase_S8"/>
    <property type="match status" value="1"/>
</dbReference>
<feature type="domain" description="Xylanolytic transcriptional activator regulatory" evidence="10">
    <location>
        <begin position="1013"/>
        <end position="1082"/>
    </location>
</feature>
<dbReference type="InterPro" id="IPR036852">
    <property type="entry name" value="Peptidase_S8/S53_dom_sf"/>
</dbReference>
<dbReference type="InterPro" id="IPR000209">
    <property type="entry name" value="Peptidase_S8/S53_dom"/>
</dbReference>
<dbReference type="GO" id="GO:0004252">
    <property type="term" value="F:serine-type endopeptidase activity"/>
    <property type="evidence" value="ECO:0007669"/>
    <property type="project" value="UniProtKB-UniRule"/>
</dbReference>
<keyword evidence="8" id="KW-0645">Protease</keyword>
<keyword evidence="8" id="KW-0378">Hydrolase</keyword>
<feature type="active site" description="Charge relay system" evidence="8">
    <location>
        <position position="576"/>
    </location>
</feature>
<evidence type="ECO:0000256" key="2">
    <source>
        <dbReference type="ARBA" id="ARBA00022833"/>
    </source>
</evidence>
<evidence type="ECO:0000256" key="4">
    <source>
        <dbReference type="ARBA" id="ARBA00023125"/>
    </source>
</evidence>
<feature type="active site" description="Charge relay system" evidence="8">
    <location>
        <position position="530"/>
    </location>
</feature>
<reference evidence="11 12" key="1">
    <citation type="submission" date="2015-01" db="EMBL/GenBank/DDBJ databases">
        <title>The Genome Sequence of Cladophialophora immunda CBS83496.</title>
        <authorList>
            <consortium name="The Broad Institute Genomics Platform"/>
            <person name="Cuomo C."/>
            <person name="de Hoog S."/>
            <person name="Gorbushina A."/>
            <person name="Stielow B."/>
            <person name="Teixiera M."/>
            <person name="Abouelleil A."/>
            <person name="Chapman S.B."/>
            <person name="Priest M."/>
            <person name="Young S.K."/>
            <person name="Wortman J."/>
            <person name="Nusbaum C."/>
            <person name="Birren B."/>
        </authorList>
    </citation>
    <scope>NUCLEOTIDE SEQUENCE [LARGE SCALE GENOMIC DNA]</scope>
    <source>
        <strain evidence="11 12">CBS 83496</strain>
    </source>
</reference>
<keyword evidence="12" id="KW-1185">Reference proteome</keyword>
<dbReference type="STRING" id="569365.A0A0D1Z462"/>
<keyword evidence="5" id="KW-0865">Zymogen</keyword>
<dbReference type="EMBL" id="KN847047">
    <property type="protein sequence ID" value="KIW22421.1"/>
    <property type="molecule type" value="Genomic_DNA"/>
</dbReference>
<keyword evidence="2" id="KW-0862">Zinc</keyword>
<protein>
    <recommendedName>
        <fullName evidence="10">Xylanolytic transcriptional activator regulatory domain-containing protein</fullName>
    </recommendedName>
</protein>
<keyword evidence="1" id="KW-0732">Signal</keyword>
<dbReference type="GO" id="GO:0006508">
    <property type="term" value="P:proteolysis"/>
    <property type="evidence" value="ECO:0007669"/>
    <property type="project" value="UniProtKB-KW"/>
</dbReference>
<feature type="active site" description="Charge relay system" evidence="8">
    <location>
        <position position="742"/>
    </location>
</feature>
<keyword evidence="4" id="KW-0238">DNA-binding</keyword>
<dbReference type="PANTHER" id="PTHR47171">
    <property type="entry name" value="FARA-RELATED"/>
    <property type="match status" value="1"/>
</dbReference>
<dbReference type="GeneID" id="27351502"/>
<organism evidence="11 12">
    <name type="scientific">Cladophialophora immunda</name>
    <dbReference type="NCBI Taxonomy" id="569365"/>
    <lineage>
        <taxon>Eukaryota</taxon>
        <taxon>Fungi</taxon>
        <taxon>Dikarya</taxon>
        <taxon>Ascomycota</taxon>
        <taxon>Pezizomycotina</taxon>
        <taxon>Eurotiomycetes</taxon>
        <taxon>Chaetothyriomycetidae</taxon>
        <taxon>Chaetothyriales</taxon>
        <taxon>Herpotrichiellaceae</taxon>
        <taxon>Cladophialophora</taxon>
    </lineage>
</organism>
<evidence type="ECO:0000256" key="3">
    <source>
        <dbReference type="ARBA" id="ARBA00023015"/>
    </source>
</evidence>
<comment type="similarity">
    <text evidence="8">Belongs to the peptidase S8 family.</text>
</comment>
<name>A0A0D1Z462_9EURO</name>
<dbReference type="GO" id="GO:0008270">
    <property type="term" value="F:zinc ion binding"/>
    <property type="evidence" value="ECO:0007669"/>
    <property type="project" value="InterPro"/>
</dbReference>
<evidence type="ECO:0000256" key="9">
    <source>
        <dbReference type="SAM" id="MobiDB-lite"/>
    </source>
</evidence>
<evidence type="ECO:0000313" key="11">
    <source>
        <dbReference type="EMBL" id="KIW22421.1"/>
    </source>
</evidence>